<feature type="compositionally biased region" description="Low complexity" evidence="1">
    <location>
        <begin position="248"/>
        <end position="260"/>
    </location>
</feature>
<dbReference type="PANTHER" id="PTHR47481:SF10">
    <property type="entry name" value="COPIA-LIKE POLYPROTEIN_RETROTRANSPOSON"/>
    <property type="match status" value="1"/>
</dbReference>
<accession>A0A803QSJ9</accession>
<dbReference type="EnsemblPlants" id="evm.model.ctgX6.11">
    <property type="protein sequence ID" value="cds.evm.model.ctgX6.11"/>
    <property type="gene ID" value="evm.TU.ctgX6.11"/>
</dbReference>
<feature type="compositionally biased region" description="Gly residues" evidence="1">
    <location>
        <begin position="225"/>
        <end position="247"/>
    </location>
</feature>
<proteinExistence type="predicted"/>
<evidence type="ECO:0000256" key="1">
    <source>
        <dbReference type="SAM" id="MobiDB-lite"/>
    </source>
</evidence>
<organism evidence="2 3">
    <name type="scientific">Cannabis sativa</name>
    <name type="common">Hemp</name>
    <name type="synonym">Marijuana</name>
    <dbReference type="NCBI Taxonomy" id="3483"/>
    <lineage>
        <taxon>Eukaryota</taxon>
        <taxon>Viridiplantae</taxon>
        <taxon>Streptophyta</taxon>
        <taxon>Embryophyta</taxon>
        <taxon>Tracheophyta</taxon>
        <taxon>Spermatophyta</taxon>
        <taxon>Magnoliopsida</taxon>
        <taxon>eudicotyledons</taxon>
        <taxon>Gunneridae</taxon>
        <taxon>Pentapetalae</taxon>
        <taxon>rosids</taxon>
        <taxon>fabids</taxon>
        <taxon>Rosales</taxon>
        <taxon>Cannabaceae</taxon>
        <taxon>Cannabis</taxon>
    </lineage>
</organism>
<feature type="compositionally biased region" description="Polar residues" evidence="1">
    <location>
        <begin position="320"/>
        <end position="329"/>
    </location>
</feature>
<dbReference type="AlphaFoldDB" id="A0A803QSJ9"/>
<feature type="compositionally biased region" description="Polar residues" evidence="1">
    <location>
        <begin position="199"/>
        <end position="215"/>
    </location>
</feature>
<sequence length="329" mass="34974">MSTAKKLLPVSLFYNANVAFALASLKGVNIPMYIAIKGLTPLAVLIDGFFSGKGRPTTQIHARSTKVIDHIIPPANGKETVPSTEEEKELWSTLDATVLSWIYATISNDLMHPIIEPDSTAMEAWDRLPDQLKNVGAPVSASRLVLQLVGGLTQPYHGVGTLIRQSNPLPPFYKARSMLTLEEAGMAKDAATESAMITSSIDDGSNQSKGKNGAQNSGGGRRKTGGGQKNAGSGGGRNSTGGKGSGRGLSSSSHGGTTRTPPWQQPHPFPWGWYNPTWPIPPSSPHPLEQSGSYAPTDTEAAMHTMSLHQPDPSWYMDTGATSHMTSST</sequence>
<dbReference type="Gramene" id="evm.model.ctgX6.11">
    <property type="protein sequence ID" value="cds.evm.model.ctgX6.11"/>
    <property type="gene ID" value="evm.TU.ctgX6.11"/>
</dbReference>
<dbReference type="PANTHER" id="PTHR47481">
    <property type="match status" value="1"/>
</dbReference>
<keyword evidence="3" id="KW-1185">Reference proteome</keyword>
<protein>
    <submittedName>
        <fullName evidence="2">Uncharacterized protein</fullName>
    </submittedName>
</protein>
<evidence type="ECO:0000313" key="3">
    <source>
        <dbReference type="Proteomes" id="UP000596661"/>
    </source>
</evidence>
<name>A0A803QSJ9_CANSA</name>
<feature type="region of interest" description="Disordered" evidence="1">
    <location>
        <begin position="199"/>
        <end position="268"/>
    </location>
</feature>
<dbReference type="OMA" id="WKINSLM"/>
<dbReference type="Proteomes" id="UP000596661">
    <property type="component" value="Unassembled WGS sequence"/>
</dbReference>
<reference evidence="2" key="1">
    <citation type="submission" date="2021-03" db="UniProtKB">
        <authorList>
            <consortium name="EnsemblPlants"/>
        </authorList>
    </citation>
    <scope>IDENTIFICATION</scope>
</reference>
<feature type="region of interest" description="Disordered" evidence="1">
    <location>
        <begin position="310"/>
        <end position="329"/>
    </location>
</feature>
<evidence type="ECO:0000313" key="2">
    <source>
        <dbReference type="EnsemblPlants" id="cds.evm.model.ctgX6.11"/>
    </source>
</evidence>